<evidence type="ECO:0000256" key="4">
    <source>
        <dbReference type="ARBA" id="ARBA00022692"/>
    </source>
</evidence>
<protein>
    <submittedName>
        <fullName evidence="8">Putative equilibrative nucleoside transporter</fullName>
    </submittedName>
</protein>
<keyword evidence="4 7" id="KW-0812">Transmembrane</keyword>
<evidence type="ECO:0000313" key="8">
    <source>
        <dbReference type="EMBL" id="PRQ28700.1"/>
    </source>
</evidence>
<organism evidence="8 9">
    <name type="scientific">Rosa chinensis</name>
    <name type="common">China rose</name>
    <dbReference type="NCBI Taxonomy" id="74649"/>
    <lineage>
        <taxon>Eukaryota</taxon>
        <taxon>Viridiplantae</taxon>
        <taxon>Streptophyta</taxon>
        <taxon>Embryophyta</taxon>
        <taxon>Tracheophyta</taxon>
        <taxon>Spermatophyta</taxon>
        <taxon>Magnoliopsida</taxon>
        <taxon>eudicotyledons</taxon>
        <taxon>Gunneridae</taxon>
        <taxon>Pentapetalae</taxon>
        <taxon>rosids</taxon>
        <taxon>fabids</taxon>
        <taxon>Rosales</taxon>
        <taxon>Rosaceae</taxon>
        <taxon>Rosoideae</taxon>
        <taxon>Rosoideae incertae sedis</taxon>
        <taxon>Rosa</taxon>
    </lineage>
</organism>
<accession>A0A2P6Q3E8</accession>
<name>A0A2P6Q3E8_ROSCH</name>
<dbReference type="STRING" id="74649.A0A2P6Q3E8"/>
<evidence type="ECO:0000256" key="5">
    <source>
        <dbReference type="ARBA" id="ARBA00022989"/>
    </source>
</evidence>
<dbReference type="AlphaFoldDB" id="A0A2P6Q3E8"/>
<feature type="transmembrane region" description="Helical" evidence="7">
    <location>
        <begin position="105"/>
        <end position="130"/>
    </location>
</feature>
<evidence type="ECO:0000256" key="2">
    <source>
        <dbReference type="ARBA" id="ARBA00007965"/>
    </source>
</evidence>
<evidence type="ECO:0000256" key="6">
    <source>
        <dbReference type="ARBA" id="ARBA00023136"/>
    </source>
</evidence>
<keyword evidence="9" id="KW-1185">Reference proteome</keyword>
<reference evidence="8 9" key="1">
    <citation type="journal article" date="2018" name="Nat. Genet.">
        <title>The Rosa genome provides new insights in the design of modern roses.</title>
        <authorList>
            <person name="Bendahmane M."/>
        </authorList>
    </citation>
    <scope>NUCLEOTIDE SEQUENCE [LARGE SCALE GENOMIC DNA]</scope>
    <source>
        <strain evidence="9">cv. Old Blush</strain>
    </source>
</reference>
<comment type="similarity">
    <text evidence="2">Belongs to the SLC29A/ENT transporter (TC 2.A.57) family.</text>
</comment>
<keyword evidence="5 7" id="KW-1133">Transmembrane helix</keyword>
<comment type="caution">
    <text evidence="8">The sequence shown here is derived from an EMBL/GenBank/DDBJ whole genome shotgun (WGS) entry which is preliminary data.</text>
</comment>
<dbReference type="InterPro" id="IPR002259">
    <property type="entry name" value="Eqnu_transpt"/>
</dbReference>
<keyword evidence="3" id="KW-0813">Transport</keyword>
<proteinExistence type="inferred from homology"/>
<sequence length="169" mass="18852">MLIFVDLATSGTGGFGYFIATCAIVGAFGVAGGNVEGAVMGELSFMRPEFIQKYDNGLRKGASMPIFCTKRPISEQFIFISLYIYIELFILSNQLLIVPNSDNCLHFAVLFLATSTFIELLCILLYAIYFPRLPIVEYYRSKAASEGFTSLQLYPLISPLLAFRNMHQI</sequence>
<evidence type="ECO:0000313" key="9">
    <source>
        <dbReference type="Proteomes" id="UP000238479"/>
    </source>
</evidence>
<dbReference type="Proteomes" id="UP000238479">
    <property type="component" value="Chromosome 5"/>
</dbReference>
<evidence type="ECO:0000256" key="3">
    <source>
        <dbReference type="ARBA" id="ARBA00022448"/>
    </source>
</evidence>
<feature type="transmembrane region" description="Helical" evidence="7">
    <location>
        <begin position="15"/>
        <end position="39"/>
    </location>
</feature>
<gene>
    <name evidence="8" type="ORF">RchiOBHm_Chr5g0005821</name>
</gene>
<evidence type="ECO:0000256" key="1">
    <source>
        <dbReference type="ARBA" id="ARBA00004141"/>
    </source>
</evidence>
<dbReference type="PANTHER" id="PTHR10332:SF38">
    <property type="entry name" value="EQUILIBRATIVE NUCLEOTIDE TRANSPORTER 3-RELATED"/>
    <property type="match status" value="1"/>
</dbReference>
<feature type="transmembrane region" description="Helical" evidence="7">
    <location>
        <begin position="77"/>
        <end position="99"/>
    </location>
</feature>
<evidence type="ECO:0000256" key="7">
    <source>
        <dbReference type="SAM" id="Phobius"/>
    </source>
</evidence>
<dbReference type="OMA" id="FGICITS"/>
<keyword evidence="6 7" id="KW-0472">Membrane</keyword>
<dbReference type="PANTHER" id="PTHR10332">
    <property type="entry name" value="EQUILIBRATIVE NUCLEOSIDE TRANSPORTER"/>
    <property type="match status" value="1"/>
</dbReference>
<dbReference type="EMBL" id="PDCK01000043">
    <property type="protein sequence ID" value="PRQ28700.1"/>
    <property type="molecule type" value="Genomic_DNA"/>
</dbReference>
<dbReference type="Gramene" id="PRQ28700">
    <property type="protein sequence ID" value="PRQ28700"/>
    <property type="gene ID" value="RchiOBHm_Chr5g0005821"/>
</dbReference>
<dbReference type="GO" id="GO:0005886">
    <property type="term" value="C:plasma membrane"/>
    <property type="evidence" value="ECO:0007669"/>
    <property type="project" value="TreeGrafter"/>
</dbReference>
<dbReference type="GO" id="GO:0005337">
    <property type="term" value="F:nucleoside transmembrane transporter activity"/>
    <property type="evidence" value="ECO:0007669"/>
    <property type="project" value="InterPro"/>
</dbReference>
<comment type="subcellular location">
    <subcellularLocation>
        <location evidence="1">Membrane</location>
        <topology evidence="1">Multi-pass membrane protein</topology>
    </subcellularLocation>
</comment>